<accession>A0A9Q1JUT4</accession>
<reference evidence="5" key="1">
    <citation type="submission" date="2022-04" db="EMBL/GenBank/DDBJ databases">
        <title>Carnegiea gigantea Genome sequencing and assembly v2.</title>
        <authorList>
            <person name="Copetti D."/>
            <person name="Sanderson M.J."/>
            <person name="Burquez A."/>
            <person name="Wojciechowski M.F."/>
        </authorList>
    </citation>
    <scope>NUCLEOTIDE SEQUENCE</scope>
    <source>
        <strain evidence="5">SGP5-SGP5p</strain>
        <tissue evidence="5">Aerial part</tissue>
    </source>
</reference>
<dbReference type="InterPro" id="IPR006124">
    <property type="entry name" value="Metalloenzyme"/>
</dbReference>
<dbReference type="EMBL" id="JAKOGI010000696">
    <property type="protein sequence ID" value="KAJ8431328.1"/>
    <property type="molecule type" value="Genomic_DNA"/>
</dbReference>
<dbReference type="PANTHER" id="PTHR31637">
    <property type="entry name" value="2,3-BISPHOSPHOGLYCERATE-INDEPENDENT PHOSPHOGLYCERATE MUTASE"/>
    <property type="match status" value="1"/>
</dbReference>
<organism evidence="5 6">
    <name type="scientific">Carnegiea gigantea</name>
    <dbReference type="NCBI Taxonomy" id="171969"/>
    <lineage>
        <taxon>Eukaryota</taxon>
        <taxon>Viridiplantae</taxon>
        <taxon>Streptophyta</taxon>
        <taxon>Embryophyta</taxon>
        <taxon>Tracheophyta</taxon>
        <taxon>Spermatophyta</taxon>
        <taxon>Magnoliopsida</taxon>
        <taxon>eudicotyledons</taxon>
        <taxon>Gunneridae</taxon>
        <taxon>Pentapetalae</taxon>
        <taxon>Caryophyllales</taxon>
        <taxon>Cactineae</taxon>
        <taxon>Cactaceae</taxon>
        <taxon>Cactoideae</taxon>
        <taxon>Echinocereeae</taxon>
        <taxon>Carnegiea</taxon>
    </lineage>
</organism>
<dbReference type="Proteomes" id="UP001153076">
    <property type="component" value="Unassembled WGS sequence"/>
</dbReference>
<evidence type="ECO:0000313" key="6">
    <source>
        <dbReference type="Proteomes" id="UP001153076"/>
    </source>
</evidence>
<evidence type="ECO:0000256" key="1">
    <source>
        <dbReference type="ARBA" id="ARBA00004496"/>
    </source>
</evidence>
<dbReference type="GO" id="GO:0030145">
    <property type="term" value="F:manganese ion binding"/>
    <property type="evidence" value="ECO:0007669"/>
    <property type="project" value="TreeGrafter"/>
</dbReference>
<dbReference type="SUPFAM" id="SSF53649">
    <property type="entry name" value="Alkaline phosphatase-like"/>
    <property type="match status" value="1"/>
</dbReference>
<gene>
    <name evidence="5" type="ORF">Cgig2_013544</name>
</gene>
<evidence type="ECO:0000259" key="4">
    <source>
        <dbReference type="Pfam" id="PF01676"/>
    </source>
</evidence>
<keyword evidence="3" id="KW-0963">Cytoplasm</keyword>
<proteinExistence type="predicted"/>
<dbReference type="InterPro" id="IPR005995">
    <property type="entry name" value="Pgm_bpd_ind"/>
</dbReference>
<sequence length="161" mass="18243">MLAKALEYENFDKFDRVRFPKIRYAGMLQYDGELKLPSRYLLSPPEIERTSGEYLVHNGFFNPEMEEYVEIPSDSGITFNVKPKMNALEIAEKARNAILRAKFHQLHVNLPNSDMVGHTGYLGRWFEESETPGGLNADVSPMGGLLQAEVEVNGSIFVSKE</sequence>
<comment type="subcellular location">
    <subcellularLocation>
        <location evidence="1">Cytoplasm</location>
    </subcellularLocation>
</comment>
<evidence type="ECO:0000313" key="5">
    <source>
        <dbReference type="EMBL" id="KAJ8431328.1"/>
    </source>
</evidence>
<dbReference type="GO" id="GO:0004619">
    <property type="term" value="F:phosphoglycerate mutase activity"/>
    <property type="evidence" value="ECO:0007669"/>
    <property type="project" value="InterPro"/>
</dbReference>
<dbReference type="Pfam" id="PF01676">
    <property type="entry name" value="Metalloenzyme"/>
    <property type="match status" value="1"/>
</dbReference>
<keyword evidence="6" id="KW-1185">Reference proteome</keyword>
<evidence type="ECO:0000256" key="2">
    <source>
        <dbReference type="ARBA" id="ARBA00011245"/>
    </source>
</evidence>
<evidence type="ECO:0000256" key="3">
    <source>
        <dbReference type="ARBA" id="ARBA00022490"/>
    </source>
</evidence>
<dbReference type="AlphaFoldDB" id="A0A9Q1JUT4"/>
<comment type="subunit">
    <text evidence="2">Monomer.</text>
</comment>
<protein>
    <recommendedName>
        <fullName evidence="4">Metalloenzyme domain-containing protein</fullName>
    </recommendedName>
</protein>
<feature type="domain" description="Metalloenzyme" evidence="4">
    <location>
        <begin position="61"/>
        <end position="122"/>
    </location>
</feature>
<name>A0A9Q1JUT4_9CARY</name>
<dbReference type="PANTHER" id="PTHR31637:SF7">
    <property type="entry name" value="2,3-BISPHOSPHOGLYCERATE-INDEPENDENT PHOSPHOGLYCERATE MUTASE 1"/>
    <property type="match status" value="1"/>
</dbReference>
<dbReference type="Gene3D" id="3.40.720.10">
    <property type="entry name" value="Alkaline Phosphatase, subunit A"/>
    <property type="match status" value="1"/>
</dbReference>
<dbReference type="GO" id="GO:0005737">
    <property type="term" value="C:cytoplasm"/>
    <property type="evidence" value="ECO:0007669"/>
    <property type="project" value="UniProtKB-SubCell"/>
</dbReference>
<dbReference type="OrthoDB" id="1728318at2759"/>
<dbReference type="InterPro" id="IPR017850">
    <property type="entry name" value="Alkaline_phosphatase_core_sf"/>
</dbReference>
<comment type="caution">
    <text evidence="5">The sequence shown here is derived from an EMBL/GenBank/DDBJ whole genome shotgun (WGS) entry which is preliminary data.</text>
</comment>
<dbReference type="GO" id="GO:0006007">
    <property type="term" value="P:glucose catabolic process"/>
    <property type="evidence" value="ECO:0007669"/>
    <property type="project" value="InterPro"/>
</dbReference>